<evidence type="ECO:0000256" key="4">
    <source>
        <dbReference type="ARBA" id="ARBA00022833"/>
    </source>
</evidence>
<evidence type="ECO:0000256" key="8">
    <source>
        <dbReference type="SAM" id="MobiDB-lite"/>
    </source>
</evidence>
<evidence type="ECO:0000256" key="1">
    <source>
        <dbReference type="ARBA" id="ARBA00022588"/>
    </source>
</evidence>
<feature type="domain" description="RING-type" evidence="9">
    <location>
        <begin position="15"/>
        <end position="58"/>
    </location>
</feature>
<dbReference type="Pfam" id="PF13765">
    <property type="entry name" value="PRY"/>
    <property type="match status" value="1"/>
</dbReference>
<evidence type="ECO:0000313" key="12">
    <source>
        <dbReference type="Proteomes" id="UP000694558"/>
    </source>
</evidence>
<dbReference type="GO" id="GO:0005737">
    <property type="term" value="C:cytoplasm"/>
    <property type="evidence" value="ECO:0007669"/>
    <property type="project" value="UniProtKB-ARBA"/>
</dbReference>
<dbReference type="PANTHER" id="PTHR25465">
    <property type="entry name" value="B-BOX DOMAIN CONTAINING"/>
    <property type="match status" value="1"/>
</dbReference>
<dbReference type="Ensembl" id="ENSSMAT00000072758.1">
    <property type="protein sequence ID" value="ENSSMAP00000054093.1"/>
    <property type="gene ID" value="ENSSMAG00000028872.1"/>
</dbReference>
<evidence type="ECO:0000313" key="11">
    <source>
        <dbReference type="Ensembl" id="ENSSMAP00000054093.1"/>
    </source>
</evidence>
<dbReference type="Gene3D" id="2.60.120.920">
    <property type="match status" value="1"/>
</dbReference>
<evidence type="ECO:0000259" key="9">
    <source>
        <dbReference type="PROSITE" id="PS50089"/>
    </source>
</evidence>
<dbReference type="InterPro" id="IPR017907">
    <property type="entry name" value="Znf_RING_CS"/>
</dbReference>
<proteinExistence type="predicted"/>
<dbReference type="InterPro" id="IPR003877">
    <property type="entry name" value="SPRY_dom"/>
</dbReference>
<keyword evidence="2" id="KW-0479">Metal-binding</keyword>
<dbReference type="InterPro" id="IPR043136">
    <property type="entry name" value="B30.2/SPRY_sf"/>
</dbReference>
<sequence>MAQQGIQLDQEKLCCSICLDLLKQPVTIPCGHSYCVKCIESYWDEEGQKENHSCPQCRQAFMLRPVLVKNTVLADLVEDRERGVKLLQREIAALKKQDIELEQLEHTEDPTQFLHRYTSLSRPGDAADAGSEVRDEPRDVLSEEWTESPPRGGAEVDDSLLPRGELKTRAEFFKCSRQITLDPNTAHHYIAIDRGVKARCRPKNPEYPIHPDKFTSCSQVLSREGLTGRCYWEVKWDTREVFVAVAYKSIKRAGEESAFGNNDKSWALQCWQSGYELTHNSVRTAISGPESSRVGLYVDHGAGTLSFYSLSYKLILIINYCLLNAPLLQLNHVLSLWF</sequence>
<evidence type="ECO:0000256" key="2">
    <source>
        <dbReference type="ARBA" id="ARBA00022723"/>
    </source>
</evidence>
<dbReference type="GO" id="GO:0045087">
    <property type="term" value="P:innate immune response"/>
    <property type="evidence" value="ECO:0007669"/>
    <property type="project" value="UniProtKB-KW"/>
</dbReference>
<dbReference type="SUPFAM" id="SSF57850">
    <property type="entry name" value="RING/U-box"/>
    <property type="match status" value="1"/>
</dbReference>
<dbReference type="Pfam" id="PF25600">
    <property type="entry name" value="TRIM_CC"/>
    <property type="match status" value="1"/>
</dbReference>
<gene>
    <name evidence="11" type="primary">LOC118284522</name>
</gene>
<protein>
    <recommendedName>
        <fullName evidence="13">Tripartite motif-containing protein 16-like</fullName>
    </recommendedName>
</protein>
<keyword evidence="1" id="KW-0399">Innate immunity</keyword>
<evidence type="ECO:0000256" key="3">
    <source>
        <dbReference type="ARBA" id="ARBA00022771"/>
    </source>
</evidence>
<feature type="domain" description="B30.2/SPRY" evidence="10">
    <location>
        <begin position="159"/>
        <end position="338"/>
    </location>
</feature>
<dbReference type="InterPro" id="IPR003879">
    <property type="entry name" value="Butyrophylin_SPRY"/>
</dbReference>
<organism evidence="11 12">
    <name type="scientific">Scophthalmus maximus</name>
    <name type="common">Turbot</name>
    <name type="synonym">Psetta maxima</name>
    <dbReference type="NCBI Taxonomy" id="52904"/>
    <lineage>
        <taxon>Eukaryota</taxon>
        <taxon>Metazoa</taxon>
        <taxon>Chordata</taxon>
        <taxon>Craniata</taxon>
        <taxon>Vertebrata</taxon>
        <taxon>Euteleostomi</taxon>
        <taxon>Actinopterygii</taxon>
        <taxon>Neopterygii</taxon>
        <taxon>Teleostei</taxon>
        <taxon>Neoteleostei</taxon>
        <taxon>Acanthomorphata</taxon>
        <taxon>Carangaria</taxon>
        <taxon>Pleuronectiformes</taxon>
        <taxon>Pleuronectoidei</taxon>
        <taxon>Scophthalmidae</taxon>
        <taxon>Scophthalmus</taxon>
    </lineage>
</organism>
<feature type="compositionally biased region" description="Basic and acidic residues" evidence="8">
    <location>
        <begin position="131"/>
        <end position="141"/>
    </location>
</feature>
<accession>A0A8D3D3I5</accession>
<reference evidence="11" key="2">
    <citation type="submission" date="2025-08" db="UniProtKB">
        <authorList>
            <consortium name="Ensembl"/>
        </authorList>
    </citation>
    <scope>IDENTIFICATION</scope>
</reference>
<dbReference type="InterPro" id="IPR013083">
    <property type="entry name" value="Znf_RING/FYVE/PHD"/>
</dbReference>
<keyword evidence="3 6" id="KW-0863">Zinc-finger</keyword>
<dbReference type="InterPro" id="IPR013320">
    <property type="entry name" value="ConA-like_dom_sf"/>
</dbReference>
<keyword evidence="4" id="KW-0862">Zinc</keyword>
<dbReference type="SUPFAM" id="SSF49899">
    <property type="entry name" value="Concanavalin A-like lectins/glucanases"/>
    <property type="match status" value="1"/>
</dbReference>
<dbReference type="AlphaFoldDB" id="A0A8D3D3I5"/>
<evidence type="ECO:0000256" key="7">
    <source>
        <dbReference type="SAM" id="Coils"/>
    </source>
</evidence>
<dbReference type="Proteomes" id="UP000694558">
    <property type="component" value="Chromosome 16"/>
</dbReference>
<dbReference type="InterPro" id="IPR001841">
    <property type="entry name" value="Znf_RING"/>
</dbReference>
<dbReference type="Gene3D" id="3.30.40.10">
    <property type="entry name" value="Zinc/RING finger domain, C3HC4 (zinc finger)"/>
    <property type="match status" value="1"/>
</dbReference>
<keyword evidence="7" id="KW-0175">Coiled coil</keyword>
<dbReference type="PRINTS" id="PR01407">
    <property type="entry name" value="BUTYPHLNCDUF"/>
</dbReference>
<dbReference type="PROSITE" id="PS50188">
    <property type="entry name" value="B302_SPRY"/>
    <property type="match status" value="1"/>
</dbReference>
<dbReference type="Pfam" id="PF00622">
    <property type="entry name" value="SPRY"/>
    <property type="match status" value="1"/>
</dbReference>
<dbReference type="GeneTree" id="ENSGT00940000162312"/>
<evidence type="ECO:0000256" key="5">
    <source>
        <dbReference type="ARBA" id="ARBA00022859"/>
    </source>
</evidence>
<dbReference type="PANTHER" id="PTHR25465:SF5">
    <property type="entry name" value="E3 UBIQUITIN_ISG15 LIGASE TRIM25-RELATED"/>
    <property type="match status" value="1"/>
</dbReference>
<feature type="region of interest" description="Disordered" evidence="8">
    <location>
        <begin position="121"/>
        <end position="160"/>
    </location>
</feature>
<evidence type="ECO:0000256" key="6">
    <source>
        <dbReference type="PROSITE-ProRule" id="PRU00175"/>
    </source>
</evidence>
<evidence type="ECO:0008006" key="13">
    <source>
        <dbReference type="Google" id="ProtNLM"/>
    </source>
</evidence>
<dbReference type="PROSITE" id="PS50089">
    <property type="entry name" value="ZF_RING_2"/>
    <property type="match status" value="1"/>
</dbReference>
<feature type="coiled-coil region" evidence="7">
    <location>
        <begin position="77"/>
        <end position="107"/>
    </location>
</feature>
<dbReference type="InterPro" id="IPR001870">
    <property type="entry name" value="B30.2/SPRY"/>
</dbReference>
<dbReference type="InterPro" id="IPR058030">
    <property type="entry name" value="TRIM8/14/16/25/29/45/65_CC"/>
</dbReference>
<dbReference type="InterPro" id="IPR051051">
    <property type="entry name" value="E3_ubiq-ligase_TRIM/RNF"/>
</dbReference>
<evidence type="ECO:0000259" key="10">
    <source>
        <dbReference type="PROSITE" id="PS50188"/>
    </source>
</evidence>
<name>A0A8D3D3I5_SCOMX</name>
<dbReference type="Pfam" id="PF15227">
    <property type="entry name" value="zf-C3HC4_4"/>
    <property type="match status" value="1"/>
</dbReference>
<reference evidence="11" key="1">
    <citation type="submission" date="2023-05" db="EMBL/GenBank/DDBJ databases">
        <title>High-quality long-read genome of Scophthalmus maximus.</title>
        <authorList>
            <person name="Lien S."/>
            <person name="Martinez P."/>
        </authorList>
    </citation>
    <scope>NUCLEOTIDE SEQUENCE [LARGE SCALE GENOMIC DNA]</scope>
</reference>
<dbReference type="PROSITE" id="PS00518">
    <property type="entry name" value="ZF_RING_1"/>
    <property type="match status" value="1"/>
</dbReference>
<dbReference type="SMART" id="SM00184">
    <property type="entry name" value="RING"/>
    <property type="match status" value="1"/>
</dbReference>
<dbReference type="InterPro" id="IPR006574">
    <property type="entry name" value="PRY"/>
</dbReference>
<dbReference type="GO" id="GO:0008270">
    <property type="term" value="F:zinc ion binding"/>
    <property type="evidence" value="ECO:0007669"/>
    <property type="project" value="UniProtKB-KW"/>
</dbReference>
<keyword evidence="5" id="KW-0391">Immunity</keyword>
<dbReference type="SMART" id="SM00589">
    <property type="entry name" value="PRY"/>
    <property type="match status" value="1"/>
</dbReference>